<keyword evidence="4" id="KW-1185">Reference proteome</keyword>
<evidence type="ECO:0000313" key="4">
    <source>
        <dbReference type="Proteomes" id="UP001501725"/>
    </source>
</evidence>
<dbReference type="Pfam" id="PF03432">
    <property type="entry name" value="Relaxase"/>
    <property type="match status" value="1"/>
</dbReference>
<dbReference type="Proteomes" id="UP001501725">
    <property type="component" value="Unassembled WGS sequence"/>
</dbReference>
<protein>
    <submittedName>
        <fullName evidence="3">Conjugal transfer protein MobB</fullName>
    </submittedName>
</protein>
<gene>
    <name evidence="3" type="primary">mobB</name>
    <name evidence="3" type="ORF">GCM10023184_39290</name>
</gene>
<feature type="domain" description="MobA/VirD2-like nuclease" evidence="2">
    <location>
        <begin position="42"/>
        <end position="151"/>
    </location>
</feature>
<sequence>MVARIGSSKNIQKVLNYNEQKVAKGRAVLLAAEGFLKDAGRLSFYDKWRAFQRLIELNERATTNAVHISLNFDPSESLSNEKMEAIAAAYMQGIGFGEQPYLVYRHEDAGHPHLHIVTTNICRDGGRISLHGLGRGPSEQVRKSLEQKFGLVPAQRKSNQEQAAVARKVVYGNDDLRRSIANVLQVVLPHYRFGSFPELNAILGLYRVQASRGAADSRTFKRGGLLYHALDEKGRPVGPPLKASILPQNPGLKYLEKRFAESIAQKVALQPRLRTKLDWALSSKDVRSWDSFCQALAKSGVEVVLRQNEEGFIYGVTYIDHQNKLVANGSELGKRYSPKGLGEQWGICGPANGPKPAESGHQKQALLHPYNEKKSDQLPATRSELLEVLLASEFTIEQQAAQGQKKRKKRKGRRPK</sequence>
<evidence type="ECO:0000256" key="1">
    <source>
        <dbReference type="SAM" id="MobiDB-lite"/>
    </source>
</evidence>
<reference evidence="4" key="1">
    <citation type="journal article" date="2019" name="Int. J. Syst. Evol. Microbiol.">
        <title>The Global Catalogue of Microorganisms (GCM) 10K type strain sequencing project: providing services to taxonomists for standard genome sequencing and annotation.</title>
        <authorList>
            <consortium name="The Broad Institute Genomics Platform"/>
            <consortium name="The Broad Institute Genome Sequencing Center for Infectious Disease"/>
            <person name="Wu L."/>
            <person name="Ma J."/>
        </authorList>
    </citation>
    <scope>NUCLEOTIDE SEQUENCE [LARGE SCALE GENOMIC DNA]</scope>
    <source>
        <strain evidence="4">JCM 17919</strain>
    </source>
</reference>
<accession>A0ABP8HLR8</accession>
<proteinExistence type="predicted"/>
<organism evidence="3 4">
    <name type="scientific">Flaviaesturariibacter amylovorans</name>
    <dbReference type="NCBI Taxonomy" id="1084520"/>
    <lineage>
        <taxon>Bacteria</taxon>
        <taxon>Pseudomonadati</taxon>
        <taxon>Bacteroidota</taxon>
        <taxon>Chitinophagia</taxon>
        <taxon>Chitinophagales</taxon>
        <taxon>Chitinophagaceae</taxon>
        <taxon>Flaviaestuariibacter</taxon>
    </lineage>
</organism>
<dbReference type="RefSeq" id="WP_345257598.1">
    <property type="nucleotide sequence ID" value="NZ_BAABGY010000014.1"/>
</dbReference>
<feature type="region of interest" description="Disordered" evidence="1">
    <location>
        <begin position="347"/>
        <end position="378"/>
    </location>
</feature>
<dbReference type="InterPro" id="IPR005094">
    <property type="entry name" value="Endonuclease_MobA/VirD2"/>
</dbReference>
<evidence type="ECO:0000259" key="2">
    <source>
        <dbReference type="Pfam" id="PF03432"/>
    </source>
</evidence>
<evidence type="ECO:0000313" key="3">
    <source>
        <dbReference type="EMBL" id="GAA4341110.1"/>
    </source>
</evidence>
<dbReference type="EMBL" id="BAABGY010000014">
    <property type="protein sequence ID" value="GAA4341110.1"/>
    <property type="molecule type" value="Genomic_DNA"/>
</dbReference>
<comment type="caution">
    <text evidence="3">The sequence shown here is derived from an EMBL/GenBank/DDBJ whole genome shotgun (WGS) entry which is preliminary data.</text>
</comment>
<name>A0ABP8HLR8_9BACT</name>